<dbReference type="AlphaFoldDB" id="A0A392RS06"/>
<dbReference type="PANTHER" id="PTHR31301:SF68">
    <property type="entry name" value="LOB DOMAIN-CONTAINING PROTEIN 32-RELATED"/>
    <property type="match status" value="1"/>
</dbReference>
<keyword evidence="4" id="KW-1185">Reference proteome</keyword>
<name>A0A392RS06_9FABA</name>
<comment type="similarity">
    <text evidence="1">Belongs to the LOB domain-containing protein family.</text>
</comment>
<dbReference type="Proteomes" id="UP000265520">
    <property type="component" value="Unassembled WGS sequence"/>
</dbReference>
<evidence type="ECO:0000313" key="4">
    <source>
        <dbReference type="Proteomes" id="UP000265520"/>
    </source>
</evidence>
<accession>A0A392RS06</accession>
<comment type="caution">
    <text evidence="3">The sequence shown here is derived from an EMBL/GenBank/DDBJ whole genome shotgun (WGS) entry which is preliminary data.</text>
</comment>
<dbReference type="InterPro" id="IPR004883">
    <property type="entry name" value="LOB"/>
</dbReference>
<dbReference type="EMBL" id="LXQA010267228">
    <property type="protein sequence ID" value="MCI39431.1"/>
    <property type="molecule type" value="Genomic_DNA"/>
</dbReference>
<evidence type="ECO:0000313" key="3">
    <source>
        <dbReference type="EMBL" id="MCI39431.1"/>
    </source>
</evidence>
<dbReference type="Pfam" id="PF03195">
    <property type="entry name" value="LOB"/>
    <property type="match status" value="1"/>
</dbReference>
<feature type="domain" description="LOB" evidence="2">
    <location>
        <begin position="1"/>
        <end position="92"/>
    </location>
</feature>
<dbReference type="PANTHER" id="PTHR31301">
    <property type="entry name" value="LOB DOMAIN-CONTAINING PROTEIN 4-RELATED"/>
    <property type="match status" value="1"/>
</dbReference>
<sequence length="99" mass="11663">MSCFLVVELAQFFSPDNPQLFKVVHKVFGRSTVSKLLRKIDSTQRKKAVDSLVYEVEARLRNHVNDFMDFVHNLEHRLKEVQQKIDNLKSEQTKYLSPE</sequence>
<reference evidence="3 4" key="1">
    <citation type="journal article" date="2018" name="Front. Plant Sci.">
        <title>Red Clover (Trifolium pratense) and Zigzag Clover (T. medium) - A Picture of Genomic Similarities and Differences.</title>
        <authorList>
            <person name="Dluhosova J."/>
            <person name="Istvanek J."/>
            <person name="Nedelnik J."/>
            <person name="Repkova J."/>
        </authorList>
    </citation>
    <scope>NUCLEOTIDE SEQUENCE [LARGE SCALE GENOMIC DNA]</scope>
    <source>
        <strain evidence="4">cv. 10/8</strain>
        <tissue evidence="3">Leaf</tissue>
    </source>
</reference>
<protein>
    <submittedName>
        <fullName evidence="3">LOB domain-containing protein 36-like</fullName>
    </submittedName>
</protein>
<dbReference type="PROSITE" id="PS50891">
    <property type="entry name" value="LOB"/>
    <property type="match status" value="1"/>
</dbReference>
<evidence type="ECO:0000256" key="1">
    <source>
        <dbReference type="ARBA" id="ARBA00005474"/>
    </source>
</evidence>
<feature type="non-terminal residue" evidence="3">
    <location>
        <position position="99"/>
    </location>
</feature>
<organism evidence="3 4">
    <name type="scientific">Trifolium medium</name>
    <dbReference type="NCBI Taxonomy" id="97028"/>
    <lineage>
        <taxon>Eukaryota</taxon>
        <taxon>Viridiplantae</taxon>
        <taxon>Streptophyta</taxon>
        <taxon>Embryophyta</taxon>
        <taxon>Tracheophyta</taxon>
        <taxon>Spermatophyta</taxon>
        <taxon>Magnoliopsida</taxon>
        <taxon>eudicotyledons</taxon>
        <taxon>Gunneridae</taxon>
        <taxon>Pentapetalae</taxon>
        <taxon>rosids</taxon>
        <taxon>fabids</taxon>
        <taxon>Fabales</taxon>
        <taxon>Fabaceae</taxon>
        <taxon>Papilionoideae</taxon>
        <taxon>50 kb inversion clade</taxon>
        <taxon>NPAAA clade</taxon>
        <taxon>Hologalegina</taxon>
        <taxon>IRL clade</taxon>
        <taxon>Trifolieae</taxon>
        <taxon>Trifolium</taxon>
    </lineage>
</organism>
<evidence type="ECO:0000259" key="2">
    <source>
        <dbReference type="PROSITE" id="PS50891"/>
    </source>
</evidence>
<proteinExistence type="inferred from homology"/>